<organism evidence="5 6">
    <name type="scientific">Parthenolecanium corni</name>
    <dbReference type="NCBI Taxonomy" id="536013"/>
    <lineage>
        <taxon>Eukaryota</taxon>
        <taxon>Metazoa</taxon>
        <taxon>Ecdysozoa</taxon>
        <taxon>Arthropoda</taxon>
        <taxon>Hexapoda</taxon>
        <taxon>Insecta</taxon>
        <taxon>Pterygota</taxon>
        <taxon>Neoptera</taxon>
        <taxon>Paraneoptera</taxon>
        <taxon>Hemiptera</taxon>
        <taxon>Sternorrhyncha</taxon>
        <taxon>Coccoidea</taxon>
        <taxon>Coccidae</taxon>
        <taxon>Parthenolecanium</taxon>
    </lineage>
</organism>
<feature type="region of interest" description="Disordered" evidence="3">
    <location>
        <begin position="613"/>
        <end position="634"/>
    </location>
</feature>
<feature type="domain" description="SH3" evidence="4">
    <location>
        <begin position="256"/>
        <end position="317"/>
    </location>
</feature>
<keyword evidence="1 2" id="KW-0728">SH3 domain</keyword>
<accession>A0AAN9Y380</accession>
<evidence type="ECO:0000256" key="1">
    <source>
        <dbReference type="ARBA" id="ARBA00022443"/>
    </source>
</evidence>
<feature type="domain" description="SH3" evidence="4">
    <location>
        <begin position="70"/>
        <end position="131"/>
    </location>
</feature>
<dbReference type="CDD" id="cd11875">
    <property type="entry name" value="SH3_CD2AP-like_3"/>
    <property type="match status" value="1"/>
</dbReference>
<evidence type="ECO:0000256" key="2">
    <source>
        <dbReference type="PROSITE-ProRule" id="PRU00192"/>
    </source>
</evidence>
<dbReference type="InterPro" id="IPR036028">
    <property type="entry name" value="SH3-like_dom_sf"/>
</dbReference>
<evidence type="ECO:0000259" key="4">
    <source>
        <dbReference type="PROSITE" id="PS50002"/>
    </source>
</evidence>
<proteinExistence type="predicted"/>
<name>A0AAN9Y380_9HEMI</name>
<dbReference type="Gene3D" id="2.30.30.40">
    <property type="entry name" value="SH3 Domains"/>
    <property type="match status" value="3"/>
</dbReference>
<dbReference type="Pfam" id="PF14604">
    <property type="entry name" value="SH3_9"/>
    <property type="match status" value="1"/>
</dbReference>
<dbReference type="SUPFAM" id="SSF50044">
    <property type="entry name" value="SH3-domain"/>
    <property type="match status" value="3"/>
</dbReference>
<feature type="region of interest" description="Disordered" evidence="3">
    <location>
        <begin position="399"/>
        <end position="444"/>
    </location>
</feature>
<dbReference type="PRINTS" id="PR00452">
    <property type="entry name" value="SH3DOMAIN"/>
</dbReference>
<evidence type="ECO:0000256" key="3">
    <source>
        <dbReference type="SAM" id="MobiDB-lite"/>
    </source>
</evidence>
<dbReference type="SMART" id="SM00326">
    <property type="entry name" value="SH3"/>
    <property type="match status" value="3"/>
</dbReference>
<feature type="compositionally biased region" description="Basic and acidic residues" evidence="3">
    <location>
        <begin position="424"/>
        <end position="439"/>
    </location>
</feature>
<gene>
    <name evidence="5" type="ORF">V9T40_014203</name>
</gene>
<dbReference type="PANTHER" id="PTHR14167">
    <property type="entry name" value="SH3 DOMAIN-CONTAINING"/>
    <property type="match status" value="1"/>
</dbReference>
<dbReference type="GO" id="GO:0016192">
    <property type="term" value="P:vesicle-mediated transport"/>
    <property type="evidence" value="ECO:0007669"/>
    <property type="project" value="UniProtKB-ARBA"/>
</dbReference>
<feature type="domain" description="SH3" evidence="4">
    <location>
        <begin position="142"/>
        <end position="201"/>
    </location>
</feature>
<dbReference type="Proteomes" id="UP001367676">
    <property type="component" value="Unassembled WGS sequence"/>
</dbReference>
<dbReference type="InterPro" id="IPR050384">
    <property type="entry name" value="Endophilin_SH3RF"/>
</dbReference>
<evidence type="ECO:0000313" key="5">
    <source>
        <dbReference type="EMBL" id="KAK7582758.1"/>
    </source>
</evidence>
<sequence length="714" mass="79720">MGCQARPFIRGWFGLRKDFCQFLLGICPFLQEYANIAYNSHVNLGDTRSSTNQSQETDDSVLGSLNHTHNHKMEAVVLYDYSAQETDELTLKKGDVITKIQTMDGGWWEGTLSKDGKRGVFPDNFVKVISTSVNSNSSEPSLTGRKFRVKYNYSPVNADELELNIGDVVELIAEIEQGWWEGKLRNKIGVFPSNFVVEITDAEDSAELDPRSSSSSNNQFSRVKWSNFILDDAMEVDEPKIKPSNDVPELPPKPKSVKEMCIALFPYEAKHEDELTLKENDMIILLSSDLPDKGWWKGQLNGKIGVFPDNFVKVIPLDEEVAIPKRPTAVKTTNKLRDNINKQSNSTVAALRKSIETTVKPDEFSVAKKPVVLKKPSFAPTNATDGVKSLLNAGQIEKMSPSPERALRTFSSSHADVSPVPKSDSNRKSWTETSPDMRRSQPLSASALSDKLNAELQESFLMKEADCADGVSASKIYKVNNNAPASDDHVTGMQVDEKVENREIDLNAIERSEVLTHPTASRVKAPKRRPPSGINFKEEEIGLPNGKGSPSKVMINGSADLPHDKMKAAPWLQELKMSQVKKSSSQVNIKSGFTSTGSNVTFRFQRPVSMFSGESESPSFSFQSKSTPPSNESTATINNATNIVVSPDKMMTISENDWNALNDRLRNLEMRVETQNEYYKKTTEQLKLTLVKEIEMRLEMKKEMDKLMELVTQV</sequence>
<dbReference type="CDD" id="cd11873">
    <property type="entry name" value="SH3_CD2AP-like_1"/>
    <property type="match status" value="1"/>
</dbReference>
<dbReference type="EMBL" id="JBBCAQ010000033">
    <property type="protein sequence ID" value="KAK7582758.1"/>
    <property type="molecule type" value="Genomic_DNA"/>
</dbReference>
<keyword evidence="6" id="KW-1185">Reference proteome</keyword>
<feature type="region of interest" description="Disordered" evidence="3">
    <location>
        <begin position="519"/>
        <end position="550"/>
    </location>
</feature>
<dbReference type="FunFam" id="2.30.30.40:FF:000072">
    <property type="entry name" value="Unconventional Myosin IB"/>
    <property type="match status" value="2"/>
</dbReference>
<dbReference type="InterPro" id="IPR001452">
    <property type="entry name" value="SH3_domain"/>
</dbReference>
<comment type="caution">
    <text evidence="5">The sequence shown here is derived from an EMBL/GenBank/DDBJ whole genome shotgun (WGS) entry which is preliminary data.</text>
</comment>
<dbReference type="PROSITE" id="PS50002">
    <property type="entry name" value="SH3"/>
    <property type="match status" value="3"/>
</dbReference>
<dbReference type="Pfam" id="PF00018">
    <property type="entry name" value="SH3_1"/>
    <property type="match status" value="2"/>
</dbReference>
<dbReference type="PRINTS" id="PR01887">
    <property type="entry name" value="SPECTRNALPHA"/>
</dbReference>
<feature type="compositionally biased region" description="Low complexity" evidence="3">
    <location>
        <begin position="613"/>
        <end position="630"/>
    </location>
</feature>
<dbReference type="AlphaFoldDB" id="A0AAN9Y380"/>
<reference evidence="5 6" key="1">
    <citation type="submission" date="2024-03" db="EMBL/GenBank/DDBJ databases">
        <title>Adaptation during the transition from Ophiocordyceps entomopathogen to insect associate is accompanied by gene loss and intensified selection.</title>
        <authorList>
            <person name="Ward C.M."/>
            <person name="Onetto C.A."/>
            <person name="Borneman A.R."/>
        </authorList>
    </citation>
    <scope>NUCLEOTIDE SEQUENCE [LARGE SCALE GENOMIC DNA]</scope>
    <source>
        <strain evidence="5">AWRI1</strain>
        <tissue evidence="5">Single Adult Female</tissue>
    </source>
</reference>
<protein>
    <recommendedName>
        <fullName evidence="4">SH3 domain-containing protein</fullName>
    </recommendedName>
</protein>
<evidence type="ECO:0000313" key="6">
    <source>
        <dbReference type="Proteomes" id="UP001367676"/>
    </source>
</evidence>